<dbReference type="Gene3D" id="3.40.50.150">
    <property type="entry name" value="Vaccinia Virus protein VP39"/>
    <property type="match status" value="1"/>
</dbReference>
<dbReference type="InterPro" id="IPR016461">
    <property type="entry name" value="COMT-like"/>
</dbReference>
<dbReference type="InterPro" id="IPR029063">
    <property type="entry name" value="SAM-dependent_MTases_sf"/>
</dbReference>
<feature type="transmembrane region" description="Helical" evidence="1">
    <location>
        <begin position="36"/>
        <end position="58"/>
    </location>
</feature>
<dbReference type="GO" id="GO:0008168">
    <property type="term" value="F:methyltransferase activity"/>
    <property type="evidence" value="ECO:0007669"/>
    <property type="project" value="InterPro"/>
</dbReference>
<organism evidence="2 3">
    <name type="scientific">Eragrostis curvula</name>
    <name type="common">weeping love grass</name>
    <dbReference type="NCBI Taxonomy" id="38414"/>
    <lineage>
        <taxon>Eukaryota</taxon>
        <taxon>Viridiplantae</taxon>
        <taxon>Streptophyta</taxon>
        <taxon>Embryophyta</taxon>
        <taxon>Tracheophyta</taxon>
        <taxon>Spermatophyta</taxon>
        <taxon>Magnoliopsida</taxon>
        <taxon>Liliopsida</taxon>
        <taxon>Poales</taxon>
        <taxon>Poaceae</taxon>
        <taxon>PACMAD clade</taxon>
        <taxon>Chloridoideae</taxon>
        <taxon>Eragrostideae</taxon>
        <taxon>Eragrostidinae</taxon>
        <taxon>Eragrostis</taxon>
    </lineage>
</organism>
<dbReference type="Gramene" id="TVU08093">
    <property type="protein sequence ID" value="TVU08093"/>
    <property type="gene ID" value="EJB05_41478"/>
</dbReference>
<dbReference type="EMBL" id="RWGY01000039">
    <property type="protein sequence ID" value="TVU08093.1"/>
    <property type="molecule type" value="Genomic_DNA"/>
</dbReference>
<keyword evidence="1" id="KW-0812">Transmembrane</keyword>
<gene>
    <name evidence="2" type="ORF">EJB05_41478</name>
</gene>
<accession>A0A5J9T9R1</accession>
<evidence type="ECO:0000313" key="2">
    <source>
        <dbReference type="EMBL" id="TVU08093.1"/>
    </source>
</evidence>
<dbReference type="Proteomes" id="UP000324897">
    <property type="component" value="Chromosome 3"/>
</dbReference>
<evidence type="ECO:0008006" key="4">
    <source>
        <dbReference type="Google" id="ProtNLM"/>
    </source>
</evidence>
<sequence>MFIDGAERDEQEWKKIIFEAGFTDYKIRPVAGVRSIIEYMFGNFISYNLNAVVVWVMIR</sequence>
<dbReference type="PROSITE" id="PS51683">
    <property type="entry name" value="SAM_OMT_II"/>
    <property type="match status" value="1"/>
</dbReference>
<comment type="caution">
    <text evidence="2">The sequence shown here is derived from an EMBL/GenBank/DDBJ whole genome shotgun (WGS) entry which is preliminary data.</text>
</comment>
<keyword evidence="3" id="KW-1185">Reference proteome</keyword>
<name>A0A5J9T9R1_9POAL</name>
<dbReference type="AlphaFoldDB" id="A0A5J9T9R1"/>
<proteinExistence type="predicted"/>
<keyword evidence="1" id="KW-1133">Transmembrane helix</keyword>
<evidence type="ECO:0000256" key="1">
    <source>
        <dbReference type="SAM" id="Phobius"/>
    </source>
</evidence>
<keyword evidence="1" id="KW-0472">Membrane</keyword>
<evidence type="ECO:0000313" key="3">
    <source>
        <dbReference type="Proteomes" id="UP000324897"/>
    </source>
</evidence>
<protein>
    <recommendedName>
        <fullName evidence="4">O-methyltransferase domain-containing protein</fullName>
    </recommendedName>
</protein>
<reference evidence="2 3" key="1">
    <citation type="journal article" date="2019" name="Sci. Rep.">
        <title>A high-quality genome of Eragrostis curvula grass provides insights into Poaceae evolution and supports new strategies to enhance forage quality.</title>
        <authorList>
            <person name="Carballo J."/>
            <person name="Santos B.A.C.M."/>
            <person name="Zappacosta D."/>
            <person name="Garbus I."/>
            <person name="Selva J.P."/>
            <person name="Gallo C.A."/>
            <person name="Diaz A."/>
            <person name="Albertini E."/>
            <person name="Caccamo M."/>
            <person name="Echenique V."/>
        </authorList>
    </citation>
    <scope>NUCLEOTIDE SEQUENCE [LARGE SCALE GENOMIC DNA]</scope>
    <source>
        <strain evidence="3">cv. Victoria</strain>
        <tissue evidence="2">Leaf</tissue>
    </source>
</reference>
<feature type="non-terminal residue" evidence="2">
    <location>
        <position position="1"/>
    </location>
</feature>
<dbReference type="OrthoDB" id="663756at2759"/>